<proteinExistence type="predicted"/>
<dbReference type="EMBL" id="CP081864">
    <property type="protein sequence ID" value="QZN97267.1"/>
    <property type="molecule type" value="Genomic_DNA"/>
</dbReference>
<evidence type="ECO:0000313" key="2">
    <source>
        <dbReference type="Proteomes" id="UP000825886"/>
    </source>
</evidence>
<organism evidence="1 2">
    <name type="scientific">Symbiopectobacterium purcellii</name>
    <dbReference type="NCBI Taxonomy" id="2871826"/>
    <lineage>
        <taxon>Bacteria</taxon>
        <taxon>Pseudomonadati</taxon>
        <taxon>Pseudomonadota</taxon>
        <taxon>Gammaproteobacteria</taxon>
        <taxon>Enterobacterales</taxon>
        <taxon>Enterobacteriaceae</taxon>
    </lineage>
</organism>
<reference evidence="1 2" key="1">
    <citation type="submission" date="2021-08" db="EMBL/GenBank/DDBJ databases">
        <title>Culture and genomic analysis of Symbiopectobacterium purcellii sp. nov. gen. nov., isolated from the leafhopper Empoasca decipiens.</title>
        <authorList>
            <person name="Nadal-Jimenez P."/>
            <person name="Siozios S."/>
            <person name="Halliday N."/>
            <person name="Camara M."/>
            <person name="Hurst G.D.D."/>
        </authorList>
    </citation>
    <scope>NUCLEOTIDE SEQUENCE [LARGE SCALE GENOMIC DNA]</scope>
    <source>
        <strain evidence="1 2">SyEd1</strain>
    </source>
</reference>
<gene>
    <name evidence="1" type="ORF">K6K13_07925</name>
</gene>
<keyword evidence="2" id="KW-1185">Reference proteome</keyword>
<accession>A0ABX9AQ19</accession>
<dbReference type="RefSeq" id="WP_222160298.1">
    <property type="nucleotide sequence ID" value="NZ_CP081864.1"/>
</dbReference>
<sequence length="356" mass="39748">MPKIPLINDQYRNVIGNYTNMQDGKYGSQRDQNERIKALASNPGLHSGNRDRKNVAQALVRLISLLNIVSNTAINTTRGIDNSQPTSLRSPGAGSAPYGVVPTVGIVESYEPSLLPVTAVTPIDDLFKRINFDAVKGIKRSVNDRKLNHSKNKKMIHFLKRNKVLAHGLKIPSVSKELLLSGAAHWIYDSDIQENITPLHRVEDIAKCILSEFGEYGSKKREKLSHHYIEKVVAQWMFNAILGVSLNEYLISKIETHSDGIPLTIGEIKNLLKLGTLSDSEVFNMNNVPVEWRSDLVEMWSSLLKNTFPAIYLDDENINDVPIDSEVFSHLYAGARFLKDVGQLHGVSRENILSVG</sequence>
<name>A0ABX9AQ19_9ENTR</name>
<protein>
    <submittedName>
        <fullName evidence="1">Uncharacterized protein</fullName>
    </submittedName>
</protein>
<dbReference type="Proteomes" id="UP000825886">
    <property type="component" value="Chromosome"/>
</dbReference>
<evidence type="ECO:0000313" key="1">
    <source>
        <dbReference type="EMBL" id="QZN97267.1"/>
    </source>
</evidence>